<evidence type="ECO:0000313" key="15">
    <source>
        <dbReference type="EMBL" id="OMO87863.1"/>
    </source>
</evidence>
<dbReference type="STRING" id="210143.A0A1R3IZ70"/>
<comment type="similarity">
    <text evidence="3 12">Belongs to the glycosyl hydrolase 35 family.</text>
</comment>
<reference evidence="15 16" key="1">
    <citation type="submission" date="2013-09" db="EMBL/GenBank/DDBJ databases">
        <title>Corchorus capsularis genome sequencing.</title>
        <authorList>
            <person name="Alam M."/>
            <person name="Haque M.S."/>
            <person name="Islam M.S."/>
            <person name="Emdad E.M."/>
            <person name="Islam M.M."/>
            <person name="Ahmed B."/>
            <person name="Halim A."/>
            <person name="Hossen Q.M.M."/>
            <person name="Hossain M.Z."/>
            <person name="Ahmed R."/>
            <person name="Khan M.M."/>
            <person name="Islam R."/>
            <person name="Rashid M.M."/>
            <person name="Khan S.A."/>
            <person name="Rahman M.S."/>
            <person name="Alam M."/>
        </authorList>
    </citation>
    <scope>NUCLEOTIDE SEQUENCE [LARGE SCALE GENOMIC DNA]</scope>
    <source>
        <strain evidence="16">cv. CVL-1</strain>
        <tissue evidence="15">Whole seedling</tissue>
    </source>
</reference>
<keyword evidence="16" id="KW-1185">Reference proteome</keyword>
<dbReference type="Gene3D" id="2.60.120.260">
    <property type="entry name" value="Galactose-binding domain-like"/>
    <property type="match status" value="2"/>
</dbReference>
<dbReference type="CDD" id="cd22842">
    <property type="entry name" value="Gal_Rha_Lectin_BGal"/>
    <property type="match status" value="1"/>
</dbReference>
<evidence type="ECO:0000256" key="1">
    <source>
        <dbReference type="ARBA" id="ARBA00001412"/>
    </source>
</evidence>
<keyword evidence="5" id="KW-0052">Apoplast</keyword>
<dbReference type="Gramene" id="OMO87863">
    <property type="protein sequence ID" value="OMO87863"/>
    <property type="gene ID" value="CCACVL1_08714"/>
</dbReference>
<evidence type="ECO:0000256" key="6">
    <source>
        <dbReference type="ARBA" id="ARBA00022525"/>
    </source>
</evidence>
<evidence type="ECO:0000256" key="11">
    <source>
        <dbReference type="RuleBase" id="RU000675"/>
    </source>
</evidence>
<keyword evidence="7 13" id="KW-0732">Signal</keyword>
<dbReference type="InterPro" id="IPR031330">
    <property type="entry name" value="Gly_Hdrlase_35_cat"/>
</dbReference>
<evidence type="ECO:0000313" key="16">
    <source>
        <dbReference type="Proteomes" id="UP000188268"/>
    </source>
</evidence>
<dbReference type="OMA" id="IWILVIC"/>
<evidence type="ECO:0000256" key="9">
    <source>
        <dbReference type="ARBA" id="ARBA00023180"/>
    </source>
</evidence>
<feature type="signal peptide" evidence="13">
    <location>
        <begin position="1"/>
        <end position="23"/>
    </location>
</feature>
<dbReference type="PANTHER" id="PTHR23421">
    <property type="entry name" value="BETA-GALACTOSIDASE RELATED"/>
    <property type="match status" value="1"/>
</dbReference>
<proteinExistence type="inferred from homology"/>
<evidence type="ECO:0000256" key="12">
    <source>
        <dbReference type="RuleBase" id="RU003679"/>
    </source>
</evidence>
<dbReference type="InterPro" id="IPR008979">
    <property type="entry name" value="Galactose-bd-like_sf"/>
</dbReference>
<dbReference type="GO" id="GO:0004565">
    <property type="term" value="F:beta-galactosidase activity"/>
    <property type="evidence" value="ECO:0007669"/>
    <property type="project" value="UniProtKB-EC"/>
</dbReference>
<dbReference type="InterPro" id="IPR019801">
    <property type="entry name" value="Glyco_hydro_35_CS"/>
</dbReference>
<feature type="chain" id="PRO_5013317565" description="Beta-galactosidase" evidence="13">
    <location>
        <begin position="24"/>
        <end position="854"/>
    </location>
</feature>
<dbReference type="InterPro" id="IPR001944">
    <property type="entry name" value="Glycoside_Hdrlase_35"/>
</dbReference>
<dbReference type="FunFam" id="3.20.20.80:FF:000098">
    <property type="entry name" value="Beta-galactosidase"/>
    <property type="match status" value="1"/>
</dbReference>
<dbReference type="OrthoDB" id="1657402at2759"/>
<dbReference type="GO" id="GO:0048046">
    <property type="term" value="C:apoplast"/>
    <property type="evidence" value="ECO:0007669"/>
    <property type="project" value="UniProtKB-SubCell"/>
</dbReference>
<dbReference type="SUPFAM" id="SSF51445">
    <property type="entry name" value="(Trans)glycosidases"/>
    <property type="match status" value="1"/>
</dbReference>
<dbReference type="InterPro" id="IPR043159">
    <property type="entry name" value="Lectin_gal-bd_sf"/>
</dbReference>
<evidence type="ECO:0000256" key="3">
    <source>
        <dbReference type="ARBA" id="ARBA00009809"/>
    </source>
</evidence>
<dbReference type="PRINTS" id="PR00742">
    <property type="entry name" value="GLHYDRLASE35"/>
</dbReference>
<dbReference type="Pfam" id="PF21467">
    <property type="entry name" value="BetaGal_gal-bd"/>
    <property type="match status" value="1"/>
</dbReference>
<dbReference type="Proteomes" id="UP000188268">
    <property type="component" value="Unassembled WGS sequence"/>
</dbReference>
<dbReference type="Pfam" id="PF13364">
    <property type="entry name" value="BetaGal_ABD2"/>
    <property type="match status" value="1"/>
</dbReference>
<keyword evidence="6" id="KW-0964">Secreted</keyword>
<dbReference type="InterPro" id="IPR017853">
    <property type="entry name" value="GH"/>
</dbReference>
<gene>
    <name evidence="15" type="ORF">CCACVL1_08714</name>
</gene>
<evidence type="ECO:0000256" key="2">
    <source>
        <dbReference type="ARBA" id="ARBA00004271"/>
    </source>
</evidence>
<keyword evidence="8 11" id="KW-0378">Hydrolase</keyword>
<dbReference type="Pfam" id="PF02140">
    <property type="entry name" value="SUEL_Lectin"/>
    <property type="match status" value="1"/>
</dbReference>
<comment type="caution">
    <text evidence="15">The sequence shown here is derived from an EMBL/GenBank/DDBJ whole genome shotgun (WGS) entry which is preliminary data.</text>
</comment>
<dbReference type="InterPro" id="IPR041392">
    <property type="entry name" value="GHD"/>
</dbReference>
<evidence type="ECO:0000256" key="10">
    <source>
        <dbReference type="ARBA" id="ARBA00023295"/>
    </source>
</evidence>
<evidence type="ECO:0000256" key="7">
    <source>
        <dbReference type="ARBA" id="ARBA00022729"/>
    </source>
</evidence>
<evidence type="ECO:0000256" key="13">
    <source>
        <dbReference type="SAM" id="SignalP"/>
    </source>
</evidence>
<dbReference type="SUPFAM" id="SSF49785">
    <property type="entry name" value="Galactose-binding domain-like"/>
    <property type="match status" value="2"/>
</dbReference>
<dbReference type="GO" id="GO:0030246">
    <property type="term" value="F:carbohydrate binding"/>
    <property type="evidence" value="ECO:0007669"/>
    <property type="project" value="InterPro"/>
</dbReference>
<dbReference type="FunFam" id="2.60.120.260:FF:000142">
    <property type="entry name" value="Beta-galactosidase"/>
    <property type="match status" value="1"/>
</dbReference>
<dbReference type="AlphaFoldDB" id="A0A1R3IZ70"/>
<sequence length="854" mass="95711">MLNSCIIIVVAVLVLLLCPSSSAIQVGYDSRSMIIDGERKLIFAGAIHYPRSTIEMWPDLIQKAKDGGLNAVETYIFWNAHEPRYRQYKFDGNLDFIKFFKLIQEAGLYAILRIGPYVCAEWNYGGFPVWLHNIDGIELRTDNELYKNEMQIFTTKIVDMCKEANLFAPQGGPIILAQIENEYGNVESGYGDRGKAYIQWCAQMAVAQNIGVPWIMCQQKDAPQPMISACNGFYCDQMQTNDPNSPKMFTENWTGWYTKWGQKTPHRPTEDIAFSVARFYQLGGALMNYYMYHGGTNFGRTSGGPFLITSYDYDAPLDEYGNLNQPKWGHLKELHAAIKMGEKLITSGNVISKDITDNVQLTTYINDATGERFCFLSNNHWERDETIDMQQDGKFFLPAWSVTILGGCQKELYNSAKVTTQTSIMVKQADNYEEDYPADPLSWMWTFESMKDKLQGKGRFSARQLLEQKRATFDHSDYLWYMTSFDNNGTSSSSKNLTLSVTSSEQAHYHVFVNGQLIGSQSEHKQFQSPVSLVPGRNNITLLSATIGLKNYGEFFDTYTDGITGPVVLTDNGNITIDLSSNTWNYKVGLNGEVKRLHDPYSLHARAWKIADDMEELPTDRSMIWYKTTFRAPSGTDPVVVDLIGMGKGQAWVNGNSIGRFWPLRIADSNGCDVECNYRGAYKTDDDITQTRCVTNCGNPTQRWYHIPRSFLIPENNTLVLFEEIGGNPSQVSFQTVIVGSVCASADEGSTLQLSCQNGKIISEIEFASFGDPKGTCGRSILQQGSCHSAKSLTVAEQECVGMESCSIIVSSATFGSVDCGINVTTKRLVVQATCESEVVFYKKLKLKEAQSKA</sequence>
<keyword evidence="9" id="KW-0325">Glycoprotein</keyword>
<dbReference type="GO" id="GO:0005975">
    <property type="term" value="P:carbohydrate metabolic process"/>
    <property type="evidence" value="ECO:0007669"/>
    <property type="project" value="InterPro"/>
</dbReference>
<dbReference type="InterPro" id="IPR048913">
    <property type="entry name" value="BetaGal_gal-bd"/>
</dbReference>
<dbReference type="Pfam" id="PF17834">
    <property type="entry name" value="GHD"/>
    <property type="match status" value="1"/>
</dbReference>
<dbReference type="EC" id="3.2.1.23" evidence="4 11"/>
<comment type="catalytic activity">
    <reaction evidence="1 11">
        <text>Hydrolysis of terminal non-reducing beta-D-galactose residues in beta-D-galactosides.</text>
        <dbReference type="EC" id="3.2.1.23"/>
    </reaction>
</comment>
<name>A0A1R3IZ70_COCAP</name>
<evidence type="ECO:0000259" key="14">
    <source>
        <dbReference type="PROSITE" id="PS50228"/>
    </source>
</evidence>
<evidence type="ECO:0000256" key="5">
    <source>
        <dbReference type="ARBA" id="ARBA00022523"/>
    </source>
</evidence>
<dbReference type="Pfam" id="PF01301">
    <property type="entry name" value="Glyco_hydro_35"/>
    <property type="match status" value="1"/>
</dbReference>
<accession>A0A1R3IZ70</accession>
<evidence type="ECO:0000256" key="4">
    <source>
        <dbReference type="ARBA" id="ARBA00012756"/>
    </source>
</evidence>
<protein>
    <recommendedName>
        <fullName evidence="4 11">Beta-galactosidase</fullName>
        <ecNumber evidence="4 11">3.2.1.23</ecNumber>
    </recommendedName>
</protein>
<dbReference type="InterPro" id="IPR025300">
    <property type="entry name" value="BetaGal_jelly_roll_dom"/>
</dbReference>
<evidence type="ECO:0000256" key="8">
    <source>
        <dbReference type="ARBA" id="ARBA00022801"/>
    </source>
</evidence>
<dbReference type="PROSITE" id="PS01182">
    <property type="entry name" value="GLYCOSYL_HYDROL_F35"/>
    <property type="match status" value="1"/>
</dbReference>
<organism evidence="15 16">
    <name type="scientific">Corchorus capsularis</name>
    <name type="common">Jute</name>
    <dbReference type="NCBI Taxonomy" id="210143"/>
    <lineage>
        <taxon>Eukaryota</taxon>
        <taxon>Viridiplantae</taxon>
        <taxon>Streptophyta</taxon>
        <taxon>Embryophyta</taxon>
        <taxon>Tracheophyta</taxon>
        <taxon>Spermatophyta</taxon>
        <taxon>Magnoliopsida</taxon>
        <taxon>eudicotyledons</taxon>
        <taxon>Gunneridae</taxon>
        <taxon>Pentapetalae</taxon>
        <taxon>rosids</taxon>
        <taxon>malvids</taxon>
        <taxon>Malvales</taxon>
        <taxon>Malvaceae</taxon>
        <taxon>Grewioideae</taxon>
        <taxon>Apeibeae</taxon>
        <taxon>Corchorus</taxon>
    </lineage>
</organism>
<dbReference type="Gene3D" id="2.60.120.740">
    <property type="match status" value="1"/>
</dbReference>
<feature type="domain" description="SUEL-type lectin" evidence="14">
    <location>
        <begin position="746"/>
        <end position="836"/>
    </location>
</feature>
<dbReference type="EMBL" id="AWWV01009142">
    <property type="protein sequence ID" value="OMO87863.1"/>
    <property type="molecule type" value="Genomic_DNA"/>
</dbReference>
<comment type="subcellular location">
    <subcellularLocation>
        <location evidence="2">Secreted</location>
        <location evidence="2">Extracellular space</location>
        <location evidence="2">Apoplast</location>
    </subcellularLocation>
</comment>
<dbReference type="PROSITE" id="PS50228">
    <property type="entry name" value="SUEL_LECTIN"/>
    <property type="match status" value="1"/>
</dbReference>
<keyword evidence="10 11" id="KW-0326">Glycosidase</keyword>
<dbReference type="InterPro" id="IPR000922">
    <property type="entry name" value="Lectin_gal-bd_dom"/>
</dbReference>
<dbReference type="Gene3D" id="3.20.20.80">
    <property type="entry name" value="Glycosidases"/>
    <property type="match status" value="1"/>
</dbReference>